<organism evidence="2">
    <name type="scientific">Colletotrichum fructicola (strain Nara gc5)</name>
    <name type="common">Anthracnose fungus</name>
    <name type="synonym">Colletotrichum gloeosporioides (strain Nara gc5)</name>
    <dbReference type="NCBI Taxonomy" id="1213859"/>
    <lineage>
        <taxon>Eukaryota</taxon>
        <taxon>Fungi</taxon>
        <taxon>Dikarya</taxon>
        <taxon>Ascomycota</taxon>
        <taxon>Pezizomycotina</taxon>
        <taxon>Sordariomycetes</taxon>
        <taxon>Hypocreomycetidae</taxon>
        <taxon>Glomerellales</taxon>
        <taxon>Glomerellaceae</taxon>
        <taxon>Colletotrichum</taxon>
        <taxon>Colletotrichum gloeosporioides species complex</taxon>
    </lineage>
</organism>
<name>L2FYB9_COLFN</name>
<proteinExistence type="predicted"/>
<accession>L2FYB9</accession>
<feature type="region of interest" description="Disordered" evidence="1">
    <location>
        <begin position="1"/>
        <end position="43"/>
    </location>
</feature>
<reference evidence="2" key="1">
    <citation type="submission" date="2012-08" db="EMBL/GenBank/DDBJ databases">
        <title>Genome analysis of Colletotrichum orbiculare and Colletotrichum fructicola.</title>
        <authorList>
            <person name="Gan P.H.P."/>
            <person name="Ikeda K."/>
            <person name="Irieda H."/>
            <person name="Narusaka M."/>
            <person name="O'Connell R.J."/>
            <person name="Narusaka Y."/>
            <person name="Takano Y."/>
            <person name="Kubo Y."/>
            <person name="Shirasu K."/>
        </authorList>
    </citation>
    <scope>NUCLEOTIDE SEQUENCE</scope>
    <source>
        <strain evidence="2">Nara gc5</strain>
    </source>
</reference>
<dbReference type="STRING" id="1213859.L2FYB9"/>
<feature type="compositionally biased region" description="Low complexity" evidence="1">
    <location>
        <begin position="15"/>
        <end position="41"/>
    </location>
</feature>
<sequence>MRSNECTHNHVAAETPSTPRMASPTPTTTPSSPATTTSSSSYHYTHLERDQIRLVVLEPATDPSHTLVCRILTCHRNDAPPYEAISFTPPSDDNTTSTITVLPPILAPTSPTPLQIPSSTAEALATLRLHTGPRTLYLPALSINASSPSERSSQLLLTPPIFHAATRVTIPLLSAQNHTEAITYISTSRFRNPSPSTLTLLHSLFAHPFFSSTLSILHLSRARNAVIIHHALEVPLSNFSLAARLLPIHAPILQPVRRLKQRGYISTLTTSQFVKALCEASPCTTPDPRDRVFAFLALYPFPMTRPQIDSYRRSGFFSGDASNASTRGKGEALERVASAVETIEDEKTRRRMVNYTAPVETVYTNFATLLLETTGLDFLSAVQGKGSGETGAKLEVPAICLGDVKTLGAACDVSSPGWEDIVFRQWRGIVEAKTTKECPTKIIERFIQTIMTDSDDEYVDARRVICRRLLAPEEKRRVEGKHLFEGVDEEAVTKLRISCHGRRFFIASNDGMGLVASESQERDFVAVLPGARLPYSFRHRYDSASAEVELIGECFVHGMMKGEAFGRGTSFVKRDIRIC</sequence>
<dbReference type="PANTHER" id="PTHR24148">
    <property type="entry name" value="ANKYRIN REPEAT DOMAIN-CONTAINING PROTEIN 39 HOMOLOG-RELATED"/>
    <property type="match status" value="1"/>
</dbReference>
<dbReference type="Pfam" id="PF26639">
    <property type="entry name" value="Het-6_barrel"/>
    <property type="match status" value="1"/>
</dbReference>
<evidence type="ECO:0000256" key="1">
    <source>
        <dbReference type="SAM" id="MobiDB-lite"/>
    </source>
</evidence>
<dbReference type="HOGENOM" id="CLU_470908_0_0_1"/>
<dbReference type="InterPro" id="IPR052895">
    <property type="entry name" value="HetReg/Transcr_Mod"/>
</dbReference>
<dbReference type="PANTHER" id="PTHR24148:SF64">
    <property type="entry name" value="HETEROKARYON INCOMPATIBILITY DOMAIN-CONTAINING PROTEIN"/>
    <property type="match status" value="1"/>
</dbReference>
<protein>
    <submittedName>
        <fullName evidence="2">Heterokaryon incompatibility protein</fullName>
    </submittedName>
</protein>
<dbReference type="AlphaFoldDB" id="L2FYB9"/>
<dbReference type="EMBL" id="KB020750">
    <property type="protein sequence ID" value="ELA31399.1"/>
    <property type="molecule type" value="Genomic_DNA"/>
</dbReference>
<gene>
    <name evidence="2" type="ORF">CGGC5_8454</name>
</gene>
<evidence type="ECO:0000313" key="2">
    <source>
        <dbReference type="EMBL" id="ELA31399.1"/>
    </source>
</evidence>